<dbReference type="InterPro" id="IPR012337">
    <property type="entry name" value="RNaseH-like_sf"/>
</dbReference>
<proteinExistence type="predicted"/>
<organism evidence="1 2">
    <name type="scientific">Araneus ventricosus</name>
    <name type="common">Orbweaver spider</name>
    <name type="synonym">Epeira ventricosa</name>
    <dbReference type="NCBI Taxonomy" id="182803"/>
    <lineage>
        <taxon>Eukaryota</taxon>
        <taxon>Metazoa</taxon>
        <taxon>Ecdysozoa</taxon>
        <taxon>Arthropoda</taxon>
        <taxon>Chelicerata</taxon>
        <taxon>Arachnida</taxon>
        <taxon>Araneae</taxon>
        <taxon>Araneomorphae</taxon>
        <taxon>Entelegynae</taxon>
        <taxon>Araneoidea</taxon>
        <taxon>Araneidae</taxon>
        <taxon>Araneus</taxon>
    </lineage>
</organism>
<dbReference type="InterPro" id="IPR036397">
    <property type="entry name" value="RNaseH_sf"/>
</dbReference>
<reference evidence="1 2" key="1">
    <citation type="journal article" date="2019" name="Sci. Rep.">
        <title>Orb-weaving spider Araneus ventricosus genome elucidates the spidroin gene catalogue.</title>
        <authorList>
            <person name="Kono N."/>
            <person name="Nakamura H."/>
            <person name="Ohtoshi R."/>
            <person name="Moran D.A.P."/>
            <person name="Shinohara A."/>
            <person name="Yoshida Y."/>
            <person name="Fujiwara M."/>
            <person name="Mori M."/>
            <person name="Tomita M."/>
            <person name="Arakawa K."/>
        </authorList>
    </citation>
    <scope>NUCLEOTIDE SEQUENCE [LARGE SCALE GENOMIC DNA]</scope>
</reference>
<dbReference type="Gene3D" id="3.30.420.10">
    <property type="entry name" value="Ribonuclease H-like superfamily/Ribonuclease H"/>
    <property type="match status" value="1"/>
</dbReference>
<dbReference type="AlphaFoldDB" id="A0A4Y2TDQ2"/>
<accession>A0A4Y2TDQ2</accession>
<evidence type="ECO:0000313" key="2">
    <source>
        <dbReference type="Proteomes" id="UP000499080"/>
    </source>
</evidence>
<gene>
    <name evidence="1" type="ORF">AVEN_141754_1</name>
</gene>
<protein>
    <recommendedName>
        <fullName evidence="3">RNase H type-1 domain-containing protein</fullName>
    </recommendedName>
</protein>
<dbReference type="OrthoDB" id="6437659at2759"/>
<dbReference type="EMBL" id="BGPR01027433">
    <property type="protein sequence ID" value="GBN97923.1"/>
    <property type="molecule type" value="Genomic_DNA"/>
</dbReference>
<name>A0A4Y2TDQ2_ARAVE</name>
<comment type="caution">
    <text evidence="1">The sequence shown here is derived from an EMBL/GenBank/DDBJ whole genome shotgun (WGS) entry which is preliminary data.</text>
</comment>
<keyword evidence="2" id="KW-1185">Reference proteome</keyword>
<dbReference type="Proteomes" id="UP000499080">
    <property type="component" value="Unassembled WGS sequence"/>
</dbReference>
<sequence length="96" mass="10318">MGEQTPSDRTPLDVFTDGSKIGDQSGSAFCAMENEIIIKTWKDKLSPANKIFQVETLALNATIEWANTANKEVTICSDSESGLQTLKSFSVSSGGK</sequence>
<dbReference type="GO" id="GO:0003676">
    <property type="term" value="F:nucleic acid binding"/>
    <property type="evidence" value="ECO:0007669"/>
    <property type="project" value="InterPro"/>
</dbReference>
<evidence type="ECO:0008006" key="3">
    <source>
        <dbReference type="Google" id="ProtNLM"/>
    </source>
</evidence>
<evidence type="ECO:0000313" key="1">
    <source>
        <dbReference type="EMBL" id="GBN97923.1"/>
    </source>
</evidence>
<dbReference type="SUPFAM" id="SSF53098">
    <property type="entry name" value="Ribonuclease H-like"/>
    <property type="match status" value="1"/>
</dbReference>